<sequence>MKDKINGTNRIEMTFQNLPENERIGRTLAAAFASVLDPSMEELSDFKTAVSEAVTNAIIHAYPETQGDIIMVFERENNEVRVHIRDFGVGIADVKKSMEPLYTTLESGERSGMGFTFMEAFTDHVEVESKPGKGTSVSLTKKMGGEKWNKPVN</sequence>
<dbReference type="AlphaFoldDB" id="A0A9D2J7M0"/>
<feature type="region of interest" description="Disordered" evidence="7">
    <location>
        <begin position="129"/>
        <end position="153"/>
    </location>
</feature>
<dbReference type="PANTHER" id="PTHR35526:SF3">
    <property type="entry name" value="ANTI-SIGMA-F FACTOR RSBW"/>
    <property type="match status" value="1"/>
</dbReference>
<protein>
    <submittedName>
        <fullName evidence="9">Anti-sigma F factor</fullName>
        <ecNumber evidence="9">2.7.11.1</ecNumber>
    </submittedName>
</protein>
<dbReference type="EMBL" id="DXBR01000055">
    <property type="protein sequence ID" value="HIZ39488.1"/>
    <property type="molecule type" value="Genomic_DNA"/>
</dbReference>
<dbReference type="Pfam" id="PF13581">
    <property type="entry name" value="HATPase_c_2"/>
    <property type="match status" value="1"/>
</dbReference>
<evidence type="ECO:0000259" key="8">
    <source>
        <dbReference type="SMART" id="SM00387"/>
    </source>
</evidence>
<evidence type="ECO:0000256" key="7">
    <source>
        <dbReference type="SAM" id="MobiDB-lite"/>
    </source>
</evidence>
<keyword evidence="6" id="KW-0749">Sporulation</keyword>
<dbReference type="NCBIfam" id="TIGR01925">
    <property type="entry name" value="spIIAB"/>
    <property type="match status" value="1"/>
</dbReference>
<dbReference type="InterPro" id="IPR050267">
    <property type="entry name" value="Anti-sigma-factor_SerPK"/>
</dbReference>
<keyword evidence="4" id="KW-0418">Kinase</keyword>
<gene>
    <name evidence="9" type="primary">spoIIAB</name>
    <name evidence="9" type="ORF">H9968_06130</name>
</gene>
<dbReference type="GO" id="GO:0004674">
    <property type="term" value="F:protein serine/threonine kinase activity"/>
    <property type="evidence" value="ECO:0007669"/>
    <property type="project" value="UniProtKB-KW"/>
</dbReference>
<dbReference type="EC" id="2.7.11.1" evidence="9"/>
<dbReference type="InterPro" id="IPR036890">
    <property type="entry name" value="HATPase_C_sf"/>
</dbReference>
<dbReference type="GO" id="GO:0005524">
    <property type="term" value="F:ATP binding"/>
    <property type="evidence" value="ECO:0007669"/>
    <property type="project" value="UniProtKB-KW"/>
</dbReference>
<dbReference type="InterPro" id="IPR003594">
    <property type="entry name" value="HATPase_dom"/>
</dbReference>
<name>A0A9D2J7M0_9FIRM</name>
<feature type="compositionally biased region" description="Basic and acidic residues" evidence="7">
    <location>
        <begin position="143"/>
        <end position="153"/>
    </location>
</feature>
<evidence type="ECO:0000256" key="2">
    <source>
        <dbReference type="ARBA" id="ARBA00022679"/>
    </source>
</evidence>
<evidence type="ECO:0000256" key="1">
    <source>
        <dbReference type="ARBA" id="ARBA00022527"/>
    </source>
</evidence>
<dbReference type="GO" id="GO:0030435">
    <property type="term" value="P:sporulation resulting in formation of a cellular spore"/>
    <property type="evidence" value="ECO:0007669"/>
    <property type="project" value="UniProtKB-KW"/>
</dbReference>
<accession>A0A9D2J7M0</accession>
<dbReference type="PANTHER" id="PTHR35526">
    <property type="entry name" value="ANTI-SIGMA-F FACTOR RSBW-RELATED"/>
    <property type="match status" value="1"/>
</dbReference>
<dbReference type="GO" id="GO:0016989">
    <property type="term" value="F:sigma factor antagonist activity"/>
    <property type="evidence" value="ECO:0007669"/>
    <property type="project" value="InterPro"/>
</dbReference>
<organism evidence="9 10">
    <name type="scientific">Candidatus Anaerobutyricum stercoris</name>
    <dbReference type="NCBI Taxonomy" id="2838457"/>
    <lineage>
        <taxon>Bacteria</taxon>
        <taxon>Bacillati</taxon>
        <taxon>Bacillota</taxon>
        <taxon>Clostridia</taxon>
        <taxon>Lachnospirales</taxon>
        <taxon>Lachnospiraceae</taxon>
        <taxon>Anaerobutyricum</taxon>
    </lineage>
</organism>
<evidence type="ECO:0000256" key="6">
    <source>
        <dbReference type="ARBA" id="ARBA00022969"/>
    </source>
</evidence>
<evidence type="ECO:0000313" key="10">
    <source>
        <dbReference type="Proteomes" id="UP000824049"/>
    </source>
</evidence>
<proteinExistence type="predicted"/>
<reference evidence="9" key="1">
    <citation type="journal article" date="2021" name="PeerJ">
        <title>Extensive microbial diversity within the chicken gut microbiome revealed by metagenomics and culture.</title>
        <authorList>
            <person name="Gilroy R."/>
            <person name="Ravi A."/>
            <person name="Getino M."/>
            <person name="Pursley I."/>
            <person name="Horton D.L."/>
            <person name="Alikhan N.F."/>
            <person name="Baker D."/>
            <person name="Gharbi K."/>
            <person name="Hall N."/>
            <person name="Watson M."/>
            <person name="Adriaenssens E.M."/>
            <person name="Foster-Nyarko E."/>
            <person name="Jarju S."/>
            <person name="Secka A."/>
            <person name="Antonio M."/>
            <person name="Oren A."/>
            <person name="Chaudhuri R.R."/>
            <person name="La Ragione R."/>
            <person name="Hildebrand F."/>
            <person name="Pallen M.J."/>
        </authorList>
    </citation>
    <scope>NUCLEOTIDE SEQUENCE</scope>
    <source>
        <strain evidence="9">CHK179-28034</strain>
    </source>
</reference>
<comment type="caution">
    <text evidence="9">The sequence shown here is derived from an EMBL/GenBank/DDBJ whole genome shotgun (WGS) entry which is preliminary data.</text>
</comment>
<evidence type="ECO:0000256" key="3">
    <source>
        <dbReference type="ARBA" id="ARBA00022741"/>
    </source>
</evidence>
<dbReference type="InterPro" id="IPR010194">
    <property type="entry name" value="Anti-sigma_F"/>
</dbReference>
<dbReference type="GO" id="GO:0042174">
    <property type="term" value="P:negative regulation of sporulation resulting in formation of a cellular spore"/>
    <property type="evidence" value="ECO:0007669"/>
    <property type="project" value="InterPro"/>
</dbReference>
<feature type="domain" description="Histidine kinase/HSP90-like ATPase" evidence="8">
    <location>
        <begin position="41"/>
        <end position="145"/>
    </location>
</feature>
<keyword evidence="1" id="KW-0723">Serine/threonine-protein kinase</keyword>
<dbReference type="SUPFAM" id="SSF55874">
    <property type="entry name" value="ATPase domain of HSP90 chaperone/DNA topoisomerase II/histidine kinase"/>
    <property type="match status" value="1"/>
</dbReference>
<reference evidence="9" key="2">
    <citation type="submission" date="2021-04" db="EMBL/GenBank/DDBJ databases">
        <authorList>
            <person name="Gilroy R."/>
        </authorList>
    </citation>
    <scope>NUCLEOTIDE SEQUENCE</scope>
    <source>
        <strain evidence="9">CHK179-28034</strain>
    </source>
</reference>
<keyword evidence="2 9" id="KW-0808">Transferase</keyword>
<keyword evidence="3" id="KW-0547">Nucleotide-binding</keyword>
<evidence type="ECO:0000256" key="5">
    <source>
        <dbReference type="ARBA" id="ARBA00022840"/>
    </source>
</evidence>
<dbReference type="Proteomes" id="UP000824049">
    <property type="component" value="Unassembled WGS sequence"/>
</dbReference>
<evidence type="ECO:0000313" key="9">
    <source>
        <dbReference type="EMBL" id="HIZ39488.1"/>
    </source>
</evidence>
<dbReference type="Gene3D" id="3.30.565.10">
    <property type="entry name" value="Histidine kinase-like ATPase, C-terminal domain"/>
    <property type="match status" value="1"/>
</dbReference>
<keyword evidence="5" id="KW-0067">ATP-binding</keyword>
<dbReference type="SMART" id="SM00387">
    <property type="entry name" value="HATPase_c"/>
    <property type="match status" value="1"/>
</dbReference>
<evidence type="ECO:0000256" key="4">
    <source>
        <dbReference type="ARBA" id="ARBA00022777"/>
    </source>
</evidence>